<accession>A0A2C9KT65</accession>
<evidence type="ECO:0000313" key="3">
    <source>
        <dbReference type="EnsemblMetazoa" id="BGLB023221-PA"/>
    </source>
</evidence>
<evidence type="ECO:0000313" key="4">
    <source>
        <dbReference type="Proteomes" id="UP000076420"/>
    </source>
</evidence>
<sequence length="230" mass="25848">MEKLLISLLLTISSHLVKCQTINDCPQNLARDSSLKVFGNACYQFVLTQTRTHSEARQNCQSHGGTLALVKTPEIQNFLYNALVHDYKDVTDKVWIGLNDIDKENEFKWEDGTPLSYSNWGHVSSSDADDCVLMDLRNSGKWSEFLCDQSYVLIFFPHYERHPYICQYNLQPHTDTSTTTITSTIVSGISDTTVLIMSNSCPAFSCDLDCGMDGFHKNETTGCSECKCAV</sequence>
<dbReference type="VEuPathDB" id="VectorBase:BGLAX_030788"/>
<dbReference type="EnsemblMetazoa" id="BGLB023221-RA">
    <property type="protein sequence ID" value="BGLB023221-PA"/>
    <property type="gene ID" value="BGLB023221"/>
</dbReference>
<feature type="signal peptide" evidence="1">
    <location>
        <begin position="1"/>
        <end position="19"/>
    </location>
</feature>
<dbReference type="CDD" id="cd00037">
    <property type="entry name" value="CLECT"/>
    <property type="match status" value="1"/>
</dbReference>
<keyword evidence="1" id="KW-0732">Signal</keyword>
<dbReference type="Pfam" id="PF00059">
    <property type="entry name" value="Lectin_C"/>
    <property type="match status" value="1"/>
</dbReference>
<dbReference type="RefSeq" id="XP_013086844.2">
    <property type="nucleotide sequence ID" value="XM_013231390.2"/>
</dbReference>
<dbReference type="InterPro" id="IPR016187">
    <property type="entry name" value="CTDL_fold"/>
</dbReference>
<dbReference type="Gene3D" id="3.10.100.10">
    <property type="entry name" value="Mannose-Binding Protein A, subunit A"/>
    <property type="match status" value="1"/>
</dbReference>
<evidence type="ECO:0000256" key="1">
    <source>
        <dbReference type="SAM" id="SignalP"/>
    </source>
</evidence>
<dbReference type="AlphaFoldDB" id="A0A2C9KT65"/>
<dbReference type="VEuPathDB" id="VectorBase:BGLB023221"/>
<dbReference type="PANTHER" id="PTHR22801:SF63">
    <property type="entry name" value="C-TYPE LECTIN DOMAIN-CONTAINING PROTEIN"/>
    <property type="match status" value="1"/>
</dbReference>
<dbReference type="InterPro" id="IPR001304">
    <property type="entry name" value="C-type_lectin-like"/>
</dbReference>
<dbReference type="KEGG" id="bgt:106071312"/>
<organism evidence="3 4">
    <name type="scientific">Biomphalaria glabrata</name>
    <name type="common">Bloodfluke planorb</name>
    <name type="synonym">Freshwater snail</name>
    <dbReference type="NCBI Taxonomy" id="6526"/>
    <lineage>
        <taxon>Eukaryota</taxon>
        <taxon>Metazoa</taxon>
        <taxon>Spiralia</taxon>
        <taxon>Lophotrochozoa</taxon>
        <taxon>Mollusca</taxon>
        <taxon>Gastropoda</taxon>
        <taxon>Heterobranchia</taxon>
        <taxon>Euthyneura</taxon>
        <taxon>Panpulmonata</taxon>
        <taxon>Hygrophila</taxon>
        <taxon>Lymnaeoidea</taxon>
        <taxon>Planorbidae</taxon>
        <taxon>Biomphalaria</taxon>
    </lineage>
</organism>
<gene>
    <name evidence="3" type="primary">106071312</name>
</gene>
<dbReference type="OrthoDB" id="6162106at2759"/>
<dbReference type="SUPFAM" id="SSF56436">
    <property type="entry name" value="C-type lectin-like"/>
    <property type="match status" value="1"/>
</dbReference>
<dbReference type="SMART" id="SM00034">
    <property type="entry name" value="CLECT"/>
    <property type="match status" value="1"/>
</dbReference>
<dbReference type="InterPro" id="IPR050801">
    <property type="entry name" value="Ca-Dep_Lectins_ImmuneDev"/>
</dbReference>
<feature type="chain" id="PRO_5012383764" description="C-type lectin domain-containing protein" evidence="1">
    <location>
        <begin position="20"/>
        <end position="230"/>
    </location>
</feature>
<dbReference type="InterPro" id="IPR016186">
    <property type="entry name" value="C-type_lectin-like/link_sf"/>
</dbReference>
<feature type="domain" description="C-type lectin" evidence="2">
    <location>
        <begin position="38"/>
        <end position="154"/>
    </location>
</feature>
<reference evidence="3" key="1">
    <citation type="submission" date="2020-05" db="UniProtKB">
        <authorList>
            <consortium name="EnsemblMetazoa"/>
        </authorList>
    </citation>
    <scope>IDENTIFICATION</scope>
    <source>
        <strain evidence="3">BB02</strain>
    </source>
</reference>
<protein>
    <recommendedName>
        <fullName evidence="2">C-type lectin domain-containing protein</fullName>
    </recommendedName>
</protein>
<dbReference type="Proteomes" id="UP000076420">
    <property type="component" value="Unassembled WGS sequence"/>
</dbReference>
<dbReference type="PANTHER" id="PTHR22801">
    <property type="entry name" value="LITHOSTATHINE"/>
    <property type="match status" value="1"/>
</dbReference>
<dbReference type="PROSITE" id="PS50041">
    <property type="entry name" value="C_TYPE_LECTIN_2"/>
    <property type="match status" value="1"/>
</dbReference>
<evidence type="ECO:0000259" key="2">
    <source>
        <dbReference type="PROSITE" id="PS50041"/>
    </source>
</evidence>
<name>A0A2C9KT65_BIOGL</name>
<proteinExistence type="predicted"/>